<feature type="transmembrane region" description="Helical" evidence="1">
    <location>
        <begin position="47"/>
        <end position="71"/>
    </location>
</feature>
<keyword evidence="1" id="KW-0812">Transmembrane</keyword>
<comment type="caution">
    <text evidence="2">The sequence shown here is derived from an EMBL/GenBank/DDBJ whole genome shotgun (WGS) entry which is preliminary data.</text>
</comment>
<dbReference type="OrthoDB" id="5421757at2759"/>
<sequence>MKHTADPKFKKLSKDSSISQFLSDHDHDHRTGFITRLDRSPVSTKRWLFVMAIGLNVAILLTIIGIVWISFIREFVCMGPTTWSSKLVIWAMQNLIILAAIAVLLRSTTIPFFFGECRLRLLHGFRPSEILIRKSPSVRRQTHSTEEQRMGHYWRTAIRAIDPNHLYSAASAILSSEYWTIEYDAVLDALDRVSAGQIDEHDFEFSIWKQNSENIWSVYKLWMMHEIMSNQHEMAMFRGFLTQSGKTELLKFWEEMAAPSKDTKGIISSEAYQSMVQQFAREGLDYETLWSQVSDRTSV</sequence>
<organism evidence="2 3">
    <name type="scientific">Pholiota conissans</name>
    <dbReference type="NCBI Taxonomy" id="109636"/>
    <lineage>
        <taxon>Eukaryota</taxon>
        <taxon>Fungi</taxon>
        <taxon>Dikarya</taxon>
        <taxon>Basidiomycota</taxon>
        <taxon>Agaricomycotina</taxon>
        <taxon>Agaricomycetes</taxon>
        <taxon>Agaricomycetidae</taxon>
        <taxon>Agaricales</taxon>
        <taxon>Agaricineae</taxon>
        <taxon>Strophariaceae</taxon>
        <taxon>Pholiota</taxon>
    </lineage>
</organism>
<keyword evidence="3" id="KW-1185">Reference proteome</keyword>
<dbReference type="Proteomes" id="UP000807469">
    <property type="component" value="Unassembled WGS sequence"/>
</dbReference>
<accession>A0A9P5ZF25</accession>
<evidence type="ECO:0000313" key="2">
    <source>
        <dbReference type="EMBL" id="KAF9485490.1"/>
    </source>
</evidence>
<evidence type="ECO:0000313" key="3">
    <source>
        <dbReference type="Proteomes" id="UP000807469"/>
    </source>
</evidence>
<feature type="transmembrane region" description="Helical" evidence="1">
    <location>
        <begin position="91"/>
        <end position="114"/>
    </location>
</feature>
<reference evidence="2" key="1">
    <citation type="submission" date="2020-11" db="EMBL/GenBank/DDBJ databases">
        <authorList>
            <consortium name="DOE Joint Genome Institute"/>
            <person name="Ahrendt S."/>
            <person name="Riley R."/>
            <person name="Andreopoulos W."/>
            <person name="Labutti K."/>
            <person name="Pangilinan J."/>
            <person name="Ruiz-Duenas F.J."/>
            <person name="Barrasa J.M."/>
            <person name="Sanchez-Garcia M."/>
            <person name="Camarero S."/>
            <person name="Miyauchi S."/>
            <person name="Serrano A."/>
            <person name="Linde D."/>
            <person name="Babiker R."/>
            <person name="Drula E."/>
            <person name="Ayuso-Fernandez I."/>
            <person name="Pacheco R."/>
            <person name="Padilla G."/>
            <person name="Ferreira P."/>
            <person name="Barriuso J."/>
            <person name="Kellner H."/>
            <person name="Castanera R."/>
            <person name="Alfaro M."/>
            <person name="Ramirez L."/>
            <person name="Pisabarro A.G."/>
            <person name="Kuo A."/>
            <person name="Tritt A."/>
            <person name="Lipzen A."/>
            <person name="He G."/>
            <person name="Yan M."/>
            <person name="Ng V."/>
            <person name="Cullen D."/>
            <person name="Martin F."/>
            <person name="Rosso M.-N."/>
            <person name="Henrissat B."/>
            <person name="Hibbett D."/>
            <person name="Martinez A.T."/>
            <person name="Grigoriev I.V."/>
        </authorList>
    </citation>
    <scope>NUCLEOTIDE SEQUENCE</scope>
    <source>
        <strain evidence="2">CIRM-BRFM 674</strain>
    </source>
</reference>
<name>A0A9P5ZF25_9AGAR</name>
<proteinExistence type="predicted"/>
<dbReference type="EMBL" id="MU155135">
    <property type="protein sequence ID" value="KAF9485490.1"/>
    <property type="molecule type" value="Genomic_DNA"/>
</dbReference>
<dbReference type="AlphaFoldDB" id="A0A9P5ZF25"/>
<keyword evidence="1" id="KW-0472">Membrane</keyword>
<evidence type="ECO:0000256" key="1">
    <source>
        <dbReference type="SAM" id="Phobius"/>
    </source>
</evidence>
<protein>
    <submittedName>
        <fullName evidence="2">Uncharacterized protein</fullName>
    </submittedName>
</protein>
<keyword evidence="1" id="KW-1133">Transmembrane helix</keyword>
<gene>
    <name evidence="2" type="ORF">BDN70DRAFT_871143</name>
</gene>